<evidence type="ECO:0000313" key="2">
    <source>
        <dbReference type="Proteomes" id="UP000023541"/>
    </source>
</evidence>
<dbReference type="RefSeq" id="WP_034242580.1">
    <property type="nucleotide sequence ID" value="NZ_AQRA01000005.1"/>
</dbReference>
<dbReference type="OrthoDB" id="1450064at2"/>
<dbReference type="STRING" id="1317122.ATO12_17830"/>
<proteinExistence type="predicted"/>
<name>A0A023BVG7_9FLAO</name>
<dbReference type="EMBL" id="AQRA01000005">
    <property type="protein sequence ID" value="EZH73793.1"/>
    <property type="molecule type" value="Genomic_DNA"/>
</dbReference>
<sequence>MKFTINILFLFIFTFSFSQNQITYEKTLSDIKKSSKVLCTNLIIPNNDFSIGIYTKEWEVEDLTIEQCGDIKTDSIKSSKIIEILSSGKLLDKLYLNMENNKYESINSSDKFEWNKANLIVELNFTHNWNSANKVYIPINNKTQTRQRGFAIRVIQHSMPT</sequence>
<evidence type="ECO:0000313" key="1">
    <source>
        <dbReference type="EMBL" id="EZH73793.1"/>
    </source>
</evidence>
<dbReference type="eggNOG" id="ENOG5033ZAT">
    <property type="taxonomic scope" value="Bacteria"/>
</dbReference>
<protein>
    <submittedName>
        <fullName evidence="1">Uncharacterized protein</fullName>
    </submittedName>
</protein>
<dbReference type="Proteomes" id="UP000023541">
    <property type="component" value="Unassembled WGS sequence"/>
</dbReference>
<organism evidence="1 2">
    <name type="scientific">Aquimarina atlantica</name>
    <dbReference type="NCBI Taxonomy" id="1317122"/>
    <lineage>
        <taxon>Bacteria</taxon>
        <taxon>Pseudomonadati</taxon>
        <taxon>Bacteroidota</taxon>
        <taxon>Flavobacteriia</taxon>
        <taxon>Flavobacteriales</taxon>
        <taxon>Flavobacteriaceae</taxon>
        <taxon>Aquimarina</taxon>
    </lineage>
</organism>
<accession>A0A023BVG7</accession>
<gene>
    <name evidence="1" type="ORF">ATO12_17830</name>
</gene>
<dbReference type="AlphaFoldDB" id="A0A023BVG7"/>
<keyword evidence="2" id="KW-1185">Reference proteome</keyword>
<reference evidence="1 2" key="1">
    <citation type="submission" date="2014-04" db="EMBL/GenBank/DDBJ databases">
        <title>Aquimarina sp. 22II-S11-z7 Genome Sequencing.</title>
        <authorList>
            <person name="Lai Q."/>
        </authorList>
    </citation>
    <scope>NUCLEOTIDE SEQUENCE [LARGE SCALE GENOMIC DNA]</scope>
    <source>
        <strain evidence="1 2">22II-S11-z7</strain>
    </source>
</reference>
<comment type="caution">
    <text evidence="1">The sequence shown here is derived from an EMBL/GenBank/DDBJ whole genome shotgun (WGS) entry which is preliminary data.</text>
</comment>